<evidence type="ECO:0000313" key="1">
    <source>
        <dbReference type="EMBL" id="GAA2627513.1"/>
    </source>
</evidence>
<evidence type="ECO:0000313" key="2">
    <source>
        <dbReference type="Proteomes" id="UP001501509"/>
    </source>
</evidence>
<dbReference type="EMBL" id="BAAATD010000013">
    <property type="protein sequence ID" value="GAA2627513.1"/>
    <property type="molecule type" value="Genomic_DNA"/>
</dbReference>
<proteinExistence type="predicted"/>
<gene>
    <name evidence="1" type="ORF">GCM10010411_75810</name>
</gene>
<protein>
    <submittedName>
        <fullName evidence="1">Uncharacterized protein</fullName>
    </submittedName>
</protein>
<accession>A0ABP6CSQ0</accession>
<reference evidence="2" key="1">
    <citation type="journal article" date="2019" name="Int. J. Syst. Evol. Microbiol.">
        <title>The Global Catalogue of Microorganisms (GCM) 10K type strain sequencing project: providing services to taxonomists for standard genome sequencing and annotation.</title>
        <authorList>
            <consortium name="The Broad Institute Genomics Platform"/>
            <consortium name="The Broad Institute Genome Sequencing Center for Infectious Disease"/>
            <person name="Wu L."/>
            <person name="Ma J."/>
        </authorList>
    </citation>
    <scope>NUCLEOTIDE SEQUENCE [LARGE SCALE GENOMIC DNA]</scope>
    <source>
        <strain evidence="2">JCM 6833</strain>
    </source>
</reference>
<comment type="caution">
    <text evidence="1">The sequence shown here is derived from an EMBL/GenBank/DDBJ whole genome shotgun (WGS) entry which is preliminary data.</text>
</comment>
<name>A0ABP6CSQ0_9ACTN</name>
<keyword evidence="2" id="KW-1185">Reference proteome</keyword>
<dbReference type="Proteomes" id="UP001501509">
    <property type="component" value="Unassembled WGS sequence"/>
</dbReference>
<sequence>MPTPEPSNAQPPMDEATFAQVSEHLRECSDGEALLADGFDDALIGTCAGWFGNARRVVALYDINRCLQVLMRDGLDEEDAEEWLEYNLTGAYVGPGTPVFAVIIRSPILTPLYT</sequence>
<organism evidence="1 2">
    <name type="scientific">Actinomadura fulvescens</name>
    <dbReference type="NCBI Taxonomy" id="46160"/>
    <lineage>
        <taxon>Bacteria</taxon>
        <taxon>Bacillati</taxon>
        <taxon>Actinomycetota</taxon>
        <taxon>Actinomycetes</taxon>
        <taxon>Streptosporangiales</taxon>
        <taxon>Thermomonosporaceae</taxon>
        <taxon>Actinomadura</taxon>
    </lineage>
</organism>